<dbReference type="AlphaFoldDB" id="A0A2J6Q074"/>
<dbReference type="EMBL" id="KZ613488">
    <property type="protein sequence ID" value="PMD19687.1"/>
    <property type="molecule type" value="Genomic_DNA"/>
</dbReference>
<organism evidence="2 3">
    <name type="scientific">Hyaloscypha hepaticicola</name>
    <dbReference type="NCBI Taxonomy" id="2082293"/>
    <lineage>
        <taxon>Eukaryota</taxon>
        <taxon>Fungi</taxon>
        <taxon>Dikarya</taxon>
        <taxon>Ascomycota</taxon>
        <taxon>Pezizomycotina</taxon>
        <taxon>Leotiomycetes</taxon>
        <taxon>Helotiales</taxon>
        <taxon>Hyaloscyphaceae</taxon>
        <taxon>Hyaloscypha</taxon>
    </lineage>
</organism>
<dbReference type="STRING" id="1745343.A0A2J6Q074"/>
<dbReference type="OrthoDB" id="10042665at2759"/>
<dbReference type="GO" id="GO:0016887">
    <property type="term" value="F:ATP hydrolysis activity"/>
    <property type="evidence" value="ECO:0007669"/>
    <property type="project" value="InterPro"/>
</dbReference>
<keyword evidence="3" id="KW-1185">Reference proteome</keyword>
<dbReference type="Proteomes" id="UP000235672">
    <property type="component" value="Unassembled WGS sequence"/>
</dbReference>
<evidence type="ECO:0000259" key="1">
    <source>
        <dbReference type="SMART" id="SM00382"/>
    </source>
</evidence>
<dbReference type="InterPro" id="IPR056599">
    <property type="entry name" value="AAA_lid_fung"/>
</dbReference>
<feature type="domain" description="AAA+ ATPase" evidence="1">
    <location>
        <begin position="496"/>
        <end position="620"/>
    </location>
</feature>
<dbReference type="InterPro" id="IPR003593">
    <property type="entry name" value="AAA+_ATPase"/>
</dbReference>
<name>A0A2J6Q074_9HELO</name>
<gene>
    <name evidence="2" type="ORF">NA56DRAFT_750379</name>
</gene>
<dbReference type="Pfam" id="PF22942">
    <property type="entry name" value="DUF7025"/>
    <property type="match status" value="1"/>
</dbReference>
<dbReference type="Pfam" id="PF00004">
    <property type="entry name" value="AAA"/>
    <property type="match status" value="1"/>
</dbReference>
<dbReference type="InterPro" id="IPR027417">
    <property type="entry name" value="P-loop_NTPase"/>
</dbReference>
<keyword evidence="2" id="KW-0378">Hydrolase</keyword>
<evidence type="ECO:0000313" key="3">
    <source>
        <dbReference type="Proteomes" id="UP000235672"/>
    </source>
</evidence>
<protein>
    <submittedName>
        <fullName evidence="2">P-loop containing nucleoside triphosphate hydrolase protein</fullName>
    </submittedName>
</protein>
<sequence length="716" mass="81031">MAEDGIQSMAGPVAADKASIEQKYIQLLEKRVEDLEALVKTLSTSPDTGPKPRIREVVNQVSNIDGRRVDIERRQNDRIQLNESEHVAFTFRIVAPTKDGADDGYCEADIHSQNLQILLQECIGYYPGQNWNGGMMTLRTPFAPLIHSWEKLQCQATQYDSDLSPGQVQAQCDLQNLLEAIQGSPELADYFKMRESSLVEGLTSYHTMWTLFAPGELVYARPFLDCPQLFIVESPPSIWDSENGIKSSVLNVDCWCYDWNGFEMVRVYYNIAIERFKGTKPILELACYPVRNHQSRDELFARFVRQGRLYERIVKSRPGASQMFCYTGKVLSHDRDFMGRNNEDTGEDQGTLQDNQARRQLQRRIKNAQRKIVKDNGCFIVDSSTFLTYASETLSLGHLDPYKIENIILENVTGTDRYYCLMPPRFLGFSLQGKFWGQFMVDSIFDCPSPSMQIFEEYLQLDSSYKEMIQAMVVHHGTQTTSDEALVQDLVENKGQGLVLLLHGPPGCGKTLTAETIAQATGKPLFVISVAEIGLDASKAERNLEEAFSLAARWEAILLLDEADVFLETRSGDLNRIALVSVLLRVLEYYPGIMILTTNRIKSLDDALRSRIHLAIPYPELSKPYKQAIFQMFLKQLEQHDKIADFEGIMSWIEEYGCEYQLNGRQIRNALSAALALARSPAAKNPTGKLTVNHLQTVVSLARQFQENFPSSNEPA</sequence>
<dbReference type="CDD" id="cd19481">
    <property type="entry name" value="RecA-like_protease"/>
    <property type="match status" value="1"/>
</dbReference>
<accession>A0A2J6Q074</accession>
<dbReference type="PANTHER" id="PTHR46411:SF2">
    <property type="entry name" value="AAA+ ATPASE DOMAIN-CONTAINING PROTEIN"/>
    <property type="match status" value="1"/>
</dbReference>
<dbReference type="Pfam" id="PF23232">
    <property type="entry name" value="AAA_lid_13"/>
    <property type="match status" value="1"/>
</dbReference>
<dbReference type="InterPro" id="IPR003959">
    <property type="entry name" value="ATPase_AAA_core"/>
</dbReference>
<dbReference type="Gene3D" id="3.40.50.300">
    <property type="entry name" value="P-loop containing nucleotide triphosphate hydrolases"/>
    <property type="match status" value="1"/>
</dbReference>
<dbReference type="InterPro" id="IPR054289">
    <property type="entry name" value="DUF7025"/>
</dbReference>
<reference evidence="2 3" key="1">
    <citation type="submission" date="2016-05" db="EMBL/GenBank/DDBJ databases">
        <title>A degradative enzymes factory behind the ericoid mycorrhizal symbiosis.</title>
        <authorList>
            <consortium name="DOE Joint Genome Institute"/>
            <person name="Martino E."/>
            <person name="Morin E."/>
            <person name="Grelet G."/>
            <person name="Kuo A."/>
            <person name="Kohler A."/>
            <person name="Daghino S."/>
            <person name="Barry K."/>
            <person name="Choi C."/>
            <person name="Cichocki N."/>
            <person name="Clum A."/>
            <person name="Copeland A."/>
            <person name="Hainaut M."/>
            <person name="Haridas S."/>
            <person name="Labutti K."/>
            <person name="Lindquist E."/>
            <person name="Lipzen A."/>
            <person name="Khouja H.-R."/>
            <person name="Murat C."/>
            <person name="Ohm R."/>
            <person name="Olson A."/>
            <person name="Spatafora J."/>
            <person name="Veneault-Fourrey C."/>
            <person name="Henrissat B."/>
            <person name="Grigoriev I."/>
            <person name="Martin F."/>
            <person name="Perotto S."/>
        </authorList>
    </citation>
    <scope>NUCLEOTIDE SEQUENCE [LARGE SCALE GENOMIC DNA]</scope>
    <source>
        <strain evidence="2 3">UAMH 7357</strain>
    </source>
</reference>
<evidence type="ECO:0000313" key="2">
    <source>
        <dbReference type="EMBL" id="PMD19687.1"/>
    </source>
</evidence>
<dbReference type="SUPFAM" id="SSF52540">
    <property type="entry name" value="P-loop containing nucleoside triphosphate hydrolases"/>
    <property type="match status" value="1"/>
</dbReference>
<proteinExistence type="predicted"/>
<dbReference type="PANTHER" id="PTHR46411">
    <property type="entry name" value="FAMILY ATPASE, PUTATIVE-RELATED"/>
    <property type="match status" value="1"/>
</dbReference>
<dbReference type="GO" id="GO:0005524">
    <property type="term" value="F:ATP binding"/>
    <property type="evidence" value="ECO:0007669"/>
    <property type="project" value="InterPro"/>
</dbReference>
<dbReference type="SMART" id="SM00382">
    <property type="entry name" value="AAA"/>
    <property type="match status" value="1"/>
</dbReference>